<keyword evidence="12" id="KW-1185">Reference proteome</keyword>
<dbReference type="HOGENOM" id="CLU_032903_0_2_7"/>
<evidence type="ECO:0000256" key="5">
    <source>
        <dbReference type="ARBA" id="ARBA00022833"/>
    </source>
</evidence>
<dbReference type="KEGG" id="gsb:GSUB_16460"/>
<feature type="domain" description="Transposase putative helix-turn-helix" evidence="10">
    <location>
        <begin position="1"/>
        <end position="43"/>
    </location>
</feature>
<dbReference type="Pfam" id="PF07282">
    <property type="entry name" value="Cas12f1-like_TNB"/>
    <property type="match status" value="1"/>
</dbReference>
<dbReference type="OrthoDB" id="5321019at2"/>
<comment type="similarity">
    <text evidence="1">In the C-terminal section; belongs to the transposase 35 family.</text>
</comment>
<dbReference type="GO" id="GO:0032196">
    <property type="term" value="P:transposition"/>
    <property type="evidence" value="ECO:0007669"/>
    <property type="project" value="UniProtKB-KW"/>
</dbReference>
<keyword evidence="5" id="KW-0862">Zinc</keyword>
<keyword evidence="3" id="KW-0815">Transposition</keyword>
<evidence type="ECO:0000259" key="8">
    <source>
        <dbReference type="Pfam" id="PF01385"/>
    </source>
</evidence>
<dbReference type="GO" id="GO:0006310">
    <property type="term" value="P:DNA recombination"/>
    <property type="evidence" value="ECO:0007669"/>
    <property type="project" value="UniProtKB-KW"/>
</dbReference>
<dbReference type="PANTHER" id="PTHR30405:SF11">
    <property type="entry name" value="RNA-GUIDED DNA ENDONUCLEASE RV2885C-RELATED"/>
    <property type="match status" value="1"/>
</dbReference>
<name>A0A0B5FTU0_9BACT</name>
<keyword evidence="7" id="KW-0233">DNA recombination</keyword>
<organism evidence="11 12">
    <name type="scientific">Geoalkalibacter subterraneus</name>
    <dbReference type="NCBI Taxonomy" id="483547"/>
    <lineage>
        <taxon>Bacteria</taxon>
        <taxon>Pseudomonadati</taxon>
        <taxon>Thermodesulfobacteriota</taxon>
        <taxon>Desulfuromonadia</taxon>
        <taxon>Desulfuromonadales</taxon>
        <taxon>Geoalkalibacteraceae</taxon>
        <taxon>Geoalkalibacter</taxon>
    </lineage>
</organism>
<dbReference type="RefSeq" id="WP_040202731.1">
    <property type="nucleotide sequence ID" value="NZ_CP010312.1"/>
</dbReference>
<evidence type="ECO:0000256" key="7">
    <source>
        <dbReference type="ARBA" id="ARBA00023172"/>
    </source>
</evidence>
<evidence type="ECO:0000256" key="4">
    <source>
        <dbReference type="ARBA" id="ARBA00022723"/>
    </source>
</evidence>
<geneLocation type="plasmid" evidence="11 12">
    <name>pGSUB1</name>
</geneLocation>
<reference evidence="11 12" key="1">
    <citation type="journal article" date="2015" name="Genome Announc.">
        <title>Genomes of Geoalkalibacter ferrihydriticus Z-0531T and Geoalkalibacter subterraneus Red1T, Two Haloalkaliphilic Metal-Reducing Deltaproteobacteria.</title>
        <authorList>
            <person name="Badalamenti J.P."/>
            <person name="Krajmalnik-Brown R."/>
            <person name="Torres C.I."/>
            <person name="Bond D.R."/>
        </authorList>
    </citation>
    <scope>NUCLEOTIDE SEQUENCE [LARGE SCALE GENOMIC DNA]</scope>
    <source>
        <strain evidence="11 12">Red1</strain>
        <plasmid evidence="12">Plasmid pGSUB1</plasmid>
    </source>
</reference>
<gene>
    <name evidence="11" type="ORF">GSUB_16460</name>
</gene>
<evidence type="ECO:0000256" key="2">
    <source>
        <dbReference type="ARBA" id="ARBA00011044"/>
    </source>
</evidence>
<dbReference type="Proteomes" id="UP000035036">
    <property type="component" value="Plasmid pGSUB1"/>
</dbReference>
<proteinExistence type="inferred from homology"/>
<comment type="similarity">
    <text evidence="2">In the N-terminal section; belongs to the transposase 2 family.</text>
</comment>
<dbReference type="EMBL" id="CP010312">
    <property type="protein sequence ID" value="AJF08104.1"/>
    <property type="molecule type" value="Genomic_DNA"/>
</dbReference>
<keyword evidence="6" id="KW-0238">DNA-binding</keyword>
<dbReference type="InterPro" id="IPR010095">
    <property type="entry name" value="Cas12f1-like_TNB"/>
</dbReference>
<dbReference type="GO" id="GO:0046872">
    <property type="term" value="F:metal ion binding"/>
    <property type="evidence" value="ECO:0007669"/>
    <property type="project" value="UniProtKB-KW"/>
</dbReference>
<sequence>MIVAHKIALAPNNKQGTYFAKAAGTARFAYNWALVEWQRQYDAWKQDNSLPKPSQAALRRQLNTIKREQFPWMLEVTKNAPQMAIMQLGDAFKNFFAGRAKYPKFRKKGVRDRFTLTNDQFSIDGCRIRIPNLGWVRMRESLRFTGKILSATVYRVADRWFVSIAVDTQDDPRLPEAENQGVVGVDLGVSALATLSTGETIIGPKAHTLLLKRLRRLSRSLSRKQKGSSNRNKAKAKLARLHARIANVRSDALHKLTADLTRRFHTIGIEDLNVRGMMANRHLARSIADMGFFEFRRQLNYKASQRGGLVVVADRWFPSSKTYSACGSALNDMPLSLRHWICPDCGSRHDRDLNAARNLATYAVSSTVSACGEEGAGRACKSTVKPASVKQEISTEPV</sequence>
<evidence type="ECO:0000259" key="9">
    <source>
        <dbReference type="Pfam" id="PF07282"/>
    </source>
</evidence>
<dbReference type="InterPro" id="IPR021027">
    <property type="entry name" value="Transposase_put_HTH"/>
</dbReference>
<evidence type="ECO:0000256" key="3">
    <source>
        <dbReference type="ARBA" id="ARBA00022578"/>
    </source>
</evidence>
<keyword evidence="4" id="KW-0479">Metal-binding</keyword>
<protein>
    <submittedName>
        <fullName evidence="11">Transposase</fullName>
    </submittedName>
</protein>
<evidence type="ECO:0000313" key="12">
    <source>
        <dbReference type="Proteomes" id="UP000035036"/>
    </source>
</evidence>
<evidence type="ECO:0000313" key="11">
    <source>
        <dbReference type="EMBL" id="AJF08104.1"/>
    </source>
</evidence>
<evidence type="ECO:0000256" key="6">
    <source>
        <dbReference type="ARBA" id="ARBA00023125"/>
    </source>
</evidence>
<evidence type="ECO:0000256" key="1">
    <source>
        <dbReference type="ARBA" id="ARBA00008761"/>
    </source>
</evidence>
<evidence type="ECO:0000259" key="10">
    <source>
        <dbReference type="Pfam" id="PF12323"/>
    </source>
</evidence>
<dbReference type="NCBIfam" id="TIGR01766">
    <property type="entry name" value="IS200/IS605 family accessory protein TnpB-like domain"/>
    <property type="match status" value="1"/>
</dbReference>
<dbReference type="AlphaFoldDB" id="A0A0B5FTU0"/>
<feature type="domain" description="Probable transposase IS891/IS1136/IS1341" evidence="8">
    <location>
        <begin position="164"/>
        <end position="280"/>
    </location>
</feature>
<dbReference type="Pfam" id="PF12323">
    <property type="entry name" value="HTH_OrfB_IS605"/>
    <property type="match status" value="1"/>
</dbReference>
<keyword evidence="11" id="KW-0614">Plasmid</keyword>
<dbReference type="Pfam" id="PF01385">
    <property type="entry name" value="OrfB_IS605"/>
    <property type="match status" value="1"/>
</dbReference>
<dbReference type="InterPro" id="IPR001959">
    <property type="entry name" value="Transposase"/>
</dbReference>
<dbReference type="NCBIfam" id="NF040570">
    <property type="entry name" value="guided_TnpB"/>
    <property type="match status" value="1"/>
</dbReference>
<dbReference type="PANTHER" id="PTHR30405">
    <property type="entry name" value="TRANSPOSASE"/>
    <property type="match status" value="1"/>
</dbReference>
<feature type="domain" description="Cas12f1-like TNB" evidence="9">
    <location>
        <begin position="292"/>
        <end position="359"/>
    </location>
</feature>
<dbReference type="GO" id="GO:0003677">
    <property type="term" value="F:DNA binding"/>
    <property type="evidence" value="ECO:0007669"/>
    <property type="project" value="UniProtKB-KW"/>
</dbReference>
<dbReference type="InterPro" id="IPR051399">
    <property type="entry name" value="RNA-guided_DNA_endo/Transpos"/>
</dbReference>
<accession>A0A0B5FTU0</accession>